<evidence type="ECO:0000256" key="2">
    <source>
        <dbReference type="SAM" id="SignalP"/>
    </source>
</evidence>
<feature type="signal peptide" evidence="2">
    <location>
        <begin position="1"/>
        <end position="21"/>
    </location>
</feature>
<dbReference type="EMBL" id="JAWDIQ010000003">
    <property type="protein sequence ID" value="MDY0409899.1"/>
    <property type="molecule type" value="Genomic_DNA"/>
</dbReference>
<gene>
    <name evidence="3" type="ORF">RWD45_16575</name>
</gene>
<evidence type="ECO:0000313" key="3">
    <source>
        <dbReference type="EMBL" id="MDY0409899.1"/>
    </source>
</evidence>
<sequence length="355" mass="39626">MKTVILSAASALLLAGGFTGVSTVHHNQGHYTPVMTLSQTEQDVTTLPEWNNLTNYVDVTKYKAKVVENNVGNRVIVLKDKNGHDQFKSIFVKRQSIQKIIDYKGGLVFNGTLTSNGKAKATVKNEKKTNVSKKATTNTTQQKVTQKAKSEKVTKKSQKQTTTTNISKFTEYQNIKKHVNVAKYQAKVVEDNANKRIIVLKDKKGHVQYKSIFVKRQGIHKIVNVKGGLVYKGTLTSKGTIKVKANTKTQVSKKATTKTTQQKVTQKAKSEKVTKKSQKQTTATNISKLPEYQNLKKHVNVAKYQVKVVEDNANKHVIVLKDKKGRAQYKSIFVKRQSIQKIINLKGGLVFNGSL</sequence>
<dbReference type="Proteomes" id="UP001275315">
    <property type="component" value="Unassembled WGS sequence"/>
</dbReference>
<name>A0ABU5CU62_9BACI</name>
<proteinExistence type="predicted"/>
<comment type="caution">
    <text evidence="3">The sequence shown here is derived from an EMBL/GenBank/DDBJ whole genome shotgun (WGS) entry which is preliminary data.</text>
</comment>
<evidence type="ECO:0000313" key="4">
    <source>
        <dbReference type="Proteomes" id="UP001275315"/>
    </source>
</evidence>
<keyword evidence="4" id="KW-1185">Reference proteome</keyword>
<accession>A0ABU5CU62</accession>
<feature type="region of interest" description="Disordered" evidence="1">
    <location>
        <begin position="124"/>
        <end position="157"/>
    </location>
</feature>
<feature type="compositionally biased region" description="Low complexity" evidence="1">
    <location>
        <begin position="133"/>
        <end position="147"/>
    </location>
</feature>
<feature type="chain" id="PRO_5047337626" evidence="2">
    <location>
        <begin position="22"/>
        <end position="355"/>
    </location>
</feature>
<protein>
    <submittedName>
        <fullName evidence="3">Uncharacterized protein</fullName>
    </submittedName>
</protein>
<dbReference type="RefSeq" id="WP_320380756.1">
    <property type="nucleotide sequence ID" value="NZ_JAWDIQ010000003.1"/>
</dbReference>
<keyword evidence="2" id="KW-0732">Signal</keyword>
<evidence type="ECO:0000256" key="1">
    <source>
        <dbReference type="SAM" id="MobiDB-lite"/>
    </source>
</evidence>
<reference evidence="3 4" key="1">
    <citation type="submission" date="2023-10" db="EMBL/GenBank/DDBJ databases">
        <title>Virgibacillus soli CC-YMP-6 genome.</title>
        <authorList>
            <person name="Miliotis G."/>
            <person name="Sengupta P."/>
            <person name="Hameed A."/>
            <person name="Chuvochina M."/>
            <person name="Mcdonagh F."/>
            <person name="Simpson A.C."/>
            <person name="Singh N.K."/>
            <person name="Rekha P.D."/>
            <person name="Raman K."/>
            <person name="Hugenholtz P."/>
            <person name="Venkateswaran K."/>
        </authorList>
    </citation>
    <scope>NUCLEOTIDE SEQUENCE [LARGE SCALE GENOMIC DNA]</scope>
    <source>
        <strain evidence="3 4">CC-YMP-6</strain>
    </source>
</reference>
<organism evidence="3 4">
    <name type="scientific">Paracerasibacillus soli</name>
    <dbReference type="NCBI Taxonomy" id="480284"/>
    <lineage>
        <taxon>Bacteria</taxon>
        <taxon>Bacillati</taxon>
        <taxon>Bacillota</taxon>
        <taxon>Bacilli</taxon>
        <taxon>Bacillales</taxon>
        <taxon>Bacillaceae</taxon>
        <taxon>Paracerasibacillus</taxon>
    </lineage>
</organism>